<dbReference type="AlphaFoldDB" id="A0A6M5Z297"/>
<dbReference type="RefSeq" id="WP_171475109.1">
    <property type="nucleotide sequence ID" value="NZ_CP053452.2"/>
</dbReference>
<evidence type="ECO:0000313" key="1">
    <source>
        <dbReference type="EMBL" id="QJX00339.1"/>
    </source>
</evidence>
<sequence length="104" mass="11585">MSHAPKVASLMEVVEEIQAQTQAPKSDGWREETIRARVLAALGRPADLVTVAVLPLWDDHFRVNVWTSAGVATIPDSYFVTADERGTILRSEPPIQRRYWSPTG</sequence>
<organism evidence="1 2">
    <name type="scientific">Frigoriglobus tundricola</name>
    <dbReference type="NCBI Taxonomy" id="2774151"/>
    <lineage>
        <taxon>Bacteria</taxon>
        <taxon>Pseudomonadati</taxon>
        <taxon>Planctomycetota</taxon>
        <taxon>Planctomycetia</taxon>
        <taxon>Gemmatales</taxon>
        <taxon>Gemmataceae</taxon>
        <taxon>Frigoriglobus</taxon>
    </lineage>
</organism>
<reference evidence="2" key="1">
    <citation type="submission" date="2020-05" db="EMBL/GenBank/DDBJ databases">
        <title>Frigoriglobus tundricola gen. nov., sp. nov., a psychrotolerant cellulolytic planctomycete of the family Gemmataceae with two divergent copies of 16S rRNA gene.</title>
        <authorList>
            <person name="Kulichevskaya I.S."/>
            <person name="Ivanova A.A."/>
            <person name="Naumoff D.G."/>
            <person name="Beletsky A.V."/>
            <person name="Rijpstra W.I.C."/>
            <person name="Sinninghe Damste J.S."/>
            <person name="Mardanov A.V."/>
            <person name="Ravin N.V."/>
            <person name="Dedysh S.N."/>
        </authorList>
    </citation>
    <scope>NUCLEOTIDE SEQUENCE [LARGE SCALE GENOMIC DNA]</scope>
    <source>
        <strain evidence="2">PL17</strain>
    </source>
</reference>
<keyword evidence="2" id="KW-1185">Reference proteome</keyword>
<accession>A0A6M5Z297</accession>
<evidence type="ECO:0000313" key="2">
    <source>
        <dbReference type="Proteomes" id="UP000503447"/>
    </source>
</evidence>
<name>A0A6M5Z297_9BACT</name>
<proteinExistence type="predicted"/>
<dbReference type="KEGG" id="ftj:FTUN_7965"/>
<protein>
    <submittedName>
        <fullName evidence="1">Uncharacterized protein</fullName>
    </submittedName>
</protein>
<gene>
    <name evidence="1" type="ORF">FTUN_7965</name>
</gene>
<dbReference type="EMBL" id="CP053452">
    <property type="protein sequence ID" value="QJX00339.1"/>
    <property type="molecule type" value="Genomic_DNA"/>
</dbReference>
<dbReference type="Proteomes" id="UP000503447">
    <property type="component" value="Chromosome"/>
</dbReference>